<dbReference type="InterPro" id="IPR007206">
    <property type="entry name" value="Protein_HGH1_C"/>
</dbReference>
<evidence type="ECO:0000313" key="6">
    <source>
        <dbReference type="Proteomes" id="UP001590951"/>
    </source>
</evidence>
<feature type="region of interest" description="Disordered" evidence="2">
    <location>
        <begin position="354"/>
        <end position="378"/>
    </location>
</feature>
<feature type="domain" description="Protein HGH1 N-terminal" evidence="3">
    <location>
        <begin position="94"/>
        <end position="296"/>
    </location>
</feature>
<proteinExistence type="inferred from homology"/>
<dbReference type="InterPro" id="IPR039717">
    <property type="entry name" value="Hgh1"/>
</dbReference>
<dbReference type="InterPro" id="IPR007205">
    <property type="entry name" value="Protein_HGH1_N"/>
</dbReference>
<protein>
    <recommendedName>
        <fullName evidence="7">Protein HGH1 homolog</fullName>
    </recommendedName>
</protein>
<dbReference type="PANTHER" id="PTHR13387">
    <property type="entry name" value="PROTEIN HGH1 HOMOLOG"/>
    <property type="match status" value="1"/>
</dbReference>
<organism evidence="5 6">
    <name type="scientific">Lepraria finkii</name>
    <dbReference type="NCBI Taxonomy" id="1340010"/>
    <lineage>
        <taxon>Eukaryota</taxon>
        <taxon>Fungi</taxon>
        <taxon>Dikarya</taxon>
        <taxon>Ascomycota</taxon>
        <taxon>Pezizomycotina</taxon>
        <taxon>Lecanoromycetes</taxon>
        <taxon>OSLEUM clade</taxon>
        <taxon>Lecanoromycetidae</taxon>
        <taxon>Lecanorales</taxon>
        <taxon>Lecanorineae</taxon>
        <taxon>Stereocaulaceae</taxon>
        <taxon>Lepraria</taxon>
    </lineage>
</organism>
<feature type="domain" description="Protein HGH1 C-terminal" evidence="4">
    <location>
        <begin position="302"/>
        <end position="356"/>
    </location>
</feature>
<dbReference type="EMBL" id="JBHFEH010000003">
    <property type="protein sequence ID" value="KAL2058036.1"/>
    <property type="molecule type" value="Genomic_DNA"/>
</dbReference>
<dbReference type="SUPFAM" id="SSF48371">
    <property type="entry name" value="ARM repeat"/>
    <property type="match status" value="1"/>
</dbReference>
<evidence type="ECO:0000256" key="2">
    <source>
        <dbReference type="SAM" id="MobiDB-lite"/>
    </source>
</evidence>
<accession>A0ABR4BMH1</accession>
<dbReference type="Pfam" id="PF04063">
    <property type="entry name" value="DUF383"/>
    <property type="match status" value="1"/>
</dbReference>
<reference evidence="5 6" key="1">
    <citation type="submission" date="2024-09" db="EMBL/GenBank/DDBJ databases">
        <title>Rethinking Asexuality: The Enigmatic Case of Functional Sexual Genes in Lepraria (Stereocaulaceae).</title>
        <authorList>
            <person name="Doellman M."/>
            <person name="Sun Y."/>
            <person name="Barcenas-Pena A."/>
            <person name="Lumbsch H.T."/>
            <person name="Grewe F."/>
        </authorList>
    </citation>
    <scope>NUCLEOTIDE SEQUENCE [LARGE SCALE GENOMIC DNA]</scope>
    <source>
        <strain evidence="5 6">Grewe 0041</strain>
    </source>
</reference>
<comment type="caution">
    <text evidence="5">The sequence shown here is derived from an EMBL/GenBank/DDBJ whole genome shotgun (WGS) entry which is preliminary data.</text>
</comment>
<evidence type="ECO:0000259" key="3">
    <source>
        <dbReference type="Pfam" id="PF04063"/>
    </source>
</evidence>
<gene>
    <name evidence="5" type="ORF">ABVK25_001654</name>
</gene>
<sequence length="407" mass="45075">MPTELEELVEFLHHGNTQIRQIATENLVPYSRAQPDIFKTGQCAPVKDLKLLVRDYAPIAKNALTILINISSDQEALKLLAEDDAFLETLLGRVTNAKESNGNEFSMLLANLAKSPSIERLITLKRPKVPDLSPFPLAITQLTELFNRGANGGYNKDATYDYLAYLFADLAKVHHPTSYPTPILPLTRPQFPTFATYLTTPPSHSPLDPLTTFLPHTTHTSPICRLGTASLLKNIAFLQSDIPYLLQPAHSVLPPLLLPLCSSNQEGVSEEEMEALPEECQFLTEDHVQEKDVDVLKIHLETLYLLSTRGGMEGRRLVKAGGTYPVIRELHLQVEDEGVRRDCERLVDVLMGDEAEGGSHERAGKSGTGGRVYKEVGGGDVGRMVTQADIEEVEEDDDEDDEIVPIF</sequence>
<dbReference type="InterPro" id="IPR016024">
    <property type="entry name" value="ARM-type_fold"/>
</dbReference>
<evidence type="ECO:0008006" key="7">
    <source>
        <dbReference type="Google" id="ProtNLM"/>
    </source>
</evidence>
<dbReference type="PANTHER" id="PTHR13387:SF9">
    <property type="entry name" value="PROTEIN HGH1 HOMOLOG"/>
    <property type="match status" value="1"/>
</dbReference>
<dbReference type="Proteomes" id="UP001590951">
    <property type="component" value="Unassembled WGS sequence"/>
</dbReference>
<evidence type="ECO:0000259" key="4">
    <source>
        <dbReference type="Pfam" id="PF04064"/>
    </source>
</evidence>
<feature type="compositionally biased region" description="Gly residues" evidence="2">
    <location>
        <begin position="366"/>
        <end position="378"/>
    </location>
</feature>
<evidence type="ECO:0000313" key="5">
    <source>
        <dbReference type="EMBL" id="KAL2058036.1"/>
    </source>
</evidence>
<keyword evidence="6" id="KW-1185">Reference proteome</keyword>
<dbReference type="Pfam" id="PF04064">
    <property type="entry name" value="DUF384"/>
    <property type="match status" value="1"/>
</dbReference>
<evidence type="ECO:0000256" key="1">
    <source>
        <dbReference type="ARBA" id="ARBA00006712"/>
    </source>
</evidence>
<name>A0ABR4BMH1_9LECA</name>
<comment type="similarity">
    <text evidence="1">Belongs to the HGH1 family.</text>
</comment>